<dbReference type="RefSeq" id="WP_109250714.1">
    <property type="nucleotide sequence ID" value="NZ_QCXQ01000003.1"/>
</dbReference>
<dbReference type="PROSITE" id="PS01031">
    <property type="entry name" value="SHSP"/>
    <property type="match status" value="1"/>
</dbReference>
<proteinExistence type="inferred from homology"/>
<dbReference type="EMBL" id="QCXQ01000003">
    <property type="protein sequence ID" value="PWF99860.1"/>
    <property type="molecule type" value="Genomic_DNA"/>
</dbReference>
<dbReference type="Pfam" id="PF00011">
    <property type="entry name" value="HSP20"/>
    <property type="match status" value="1"/>
</dbReference>
<dbReference type="AlphaFoldDB" id="A0A2V1MXT6"/>
<dbReference type="Proteomes" id="UP000245080">
    <property type="component" value="Unassembled WGS sequence"/>
</dbReference>
<comment type="caution">
    <text evidence="4">The sequence shown here is derived from an EMBL/GenBank/DDBJ whole genome shotgun (WGS) entry which is preliminary data.</text>
</comment>
<feature type="domain" description="SHSP" evidence="3">
    <location>
        <begin position="18"/>
        <end position="134"/>
    </location>
</feature>
<reference evidence="4 5" key="1">
    <citation type="journal article" date="2018" name="Int. J. Syst. Evol. Microbiol.">
        <title>Lactobacillus bambusae sp. nov., isolated from a traditional fermented Ma-bamboo shoots of Taiwan.</title>
        <authorList>
            <person name="Wang L.-T."/>
        </authorList>
    </citation>
    <scope>NUCLEOTIDE SEQUENCE [LARGE SCALE GENOMIC DNA]</scope>
    <source>
        <strain evidence="4 5">BS-W1</strain>
    </source>
</reference>
<dbReference type="CDD" id="cd06471">
    <property type="entry name" value="ACD_LpsHSP_like"/>
    <property type="match status" value="1"/>
</dbReference>
<accession>A0A2V1MXT6</accession>
<evidence type="ECO:0000256" key="2">
    <source>
        <dbReference type="RuleBase" id="RU003616"/>
    </source>
</evidence>
<comment type="similarity">
    <text evidence="1 2">Belongs to the small heat shock protein (HSP20) family.</text>
</comment>
<evidence type="ECO:0000313" key="4">
    <source>
        <dbReference type="EMBL" id="PWF99860.1"/>
    </source>
</evidence>
<evidence type="ECO:0000259" key="3">
    <source>
        <dbReference type="PROSITE" id="PS01031"/>
    </source>
</evidence>
<dbReference type="PANTHER" id="PTHR11527">
    <property type="entry name" value="HEAT-SHOCK PROTEIN 20 FAMILY MEMBER"/>
    <property type="match status" value="1"/>
</dbReference>
<dbReference type="InterPro" id="IPR031107">
    <property type="entry name" value="Small_HSP"/>
</dbReference>
<dbReference type="SUPFAM" id="SSF49764">
    <property type="entry name" value="HSP20-like chaperones"/>
    <property type="match status" value="1"/>
</dbReference>
<sequence>MGNLNLDPKHLFNQVGEHFNQMVAPKLMKTDIVETKTQYLVDVDLPGFKKRHLHVDYREDTLRIAAKYEAAGTVENSSDHLMLQERLTEDLSRAFYLPNVDRDKIEATFEDGVLHLSLPKINQDGEGMHNIPIE</sequence>
<dbReference type="InterPro" id="IPR008978">
    <property type="entry name" value="HSP20-like_chaperone"/>
</dbReference>
<dbReference type="InterPro" id="IPR002068">
    <property type="entry name" value="A-crystallin/Hsp20_dom"/>
</dbReference>
<evidence type="ECO:0000313" key="5">
    <source>
        <dbReference type="Proteomes" id="UP000245080"/>
    </source>
</evidence>
<protein>
    <submittedName>
        <fullName evidence="4">Hsp20/alpha crystallin family protein</fullName>
    </submittedName>
</protein>
<keyword evidence="5" id="KW-1185">Reference proteome</keyword>
<name>A0A2V1MXT6_9LACO</name>
<organism evidence="4 5">
    <name type="scientific">Levilactobacillus bambusae</name>
    <dbReference type="NCBI Taxonomy" id="2024736"/>
    <lineage>
        <taxon>Bacteria</taxon>
        <taxon>Bacillati</taxon>
        <taxon>Bacillota</taxon>
        <taxon>Bacilli</taxon>
        <taxon>Lactobacillales</taxon>
        <taxon>Lactobacillaceae</taxon>
        <taxon>Levilactobacillus</taxon>
    </lineage>
</organism>
<dbReference type="OrthoDB" id="9811615at2"/>
<dbReference type="Gene3D" id="2.60.40.790">
    <property type="match status" value="1"/>
</dbReference>
<evidence type="ECO:0000256" key="1">
    <source>
        <dbReference type="PROSITE-ProRule" id="PRU00285"/>
    </source>
</evidence>
<gene>
    <name evidence="4" type="ORF">DCM90_07310</name>
</gene>